<dbReference type="InterPro" id="IPR014729">
    <property type="entry name" value="Rossmann-like_a/b/a_fold"/>
</dbReference>
<dbReference type="PANTHER" id="PTHR11956:SF11">
    <property type="entry name" value="ARGININE--TRNA LIGASE, MITOCHONDRIAL-RELATED"/>
    <property type="match status" value="1"/>
</dbReference>
<dbReference type="PRINTS" id="PR01038">
    <property type="entry name" value="TRNASYNTHARG"/>
</dbReference>
<dbReference type="SMART" id="SM01016">
    <property type="entry name" value="Arg_tRNA_synt_N"/>
    <property type="match status" value="1"/>
</dbReference>
<dbReference type="GO" id="GO:0006420">
    <property type="term" value="P:arginyl-tRNA aminoacylation"/>
    <property type="evidence" value="ECO:0007669"/>
    <property type="project" value="InterPro"/>
</dbReference>
<evidence type="ECO:0000256" key="9">
    <source>
        <dbReference type="ARBA" id="ARBA00049339"/>
    </source>
</evidence>
<evidence type="ECO:0000256" key="2">
    <source>
        <dbReference type="ARBA" id="ARBA00012837"/>
    </source>
</evidence>
<feature type="domain" description="DALR anticodon binding" evidence="11">
    <location>
        <begin position="502"/>
        <end position="624"/>
    </location>
</feature>
<organism evidence="13 14">
    <name type="scientific">Diplogelasinospora grovesii</name>
    <dbReference type="NCBI Taxonomy" id="303347"/>
    <lineage>
        <taxon>Eukaryota</taxon>
        <taxon>Fungi</taxon>
        <taxon>Dikarya</taxon>
        <taxon>Ascomycota</taxon>
        <taxon>Pezizomycotina</taxon>
        <taxon>Sordariomycetes</taxon>
        <taxon>Sordariomycetidae</taxon>
        <taxon>Sordariales</taxon>
        <taxon>Diplogelasinosporaceae</taxon>
        <taxon>Diplogelasinospora</taxon>
    </lineage>
</organism>
<keyword evidence="5 10" id="KW-0067">ATP-binding</keyword>
<dbReference type="FunFam" id="1.10.730.10:FF:000006">
    <property type="entry name" value="Arginyl-tRNA synthetase 2, mitochondrial"/>
    <property type="match status" value="1"/>
</dbReference>
<comment type="similarity">
    <text evidence="1 10">Belongs to the class-I aminoacyl-tRNA synthetase family.</text>
</comment>
<evidence type="ECO:0000256" key="5">
    <source>
        <dbReference type="ARBA" id="ARBA00022840"/>
    </source>
</evidence>
<dbReference type="Pfam" id="PF00750">
    <property type="entry name" value="tRNA-synt_1d"/>
    <property type="match status" value="1"/>
</dbReference>
<evidence type="ECO:0000256" key="8">
    <source>
        <dbReference type="ARBA" id="ARBA00033033"/>
    </source>
</evidence>
<dbReference type="PROSITE" id="PS00178">
    <property type="entry name" value="AA_TRNA_LIGASE_I"/>
    <property type="match status" value="1"/>
</dbReference>
<evidence type="ECO:0000259" key="11">
    <source>
        <dbReference type="SMART" id="SM00836"/>
    </source>
</evidence>
<evidence type="ECO:0000313" key="13">
    <source>
        <dbReference type="EMBL" id="KAK3936176.1"/>
    </source>
</evidence>
<proteinExistence type="inferred from homology"/>
<accession>A0AAN6N065</accession>
<dbReference type="Proteomes" id="UP001303473">
    <property type="component" value="Unassembled WGS sequence"/>
</dbReference>
<dbReference type="Gene3D" id="3.30.1360.70">
    <property type="entry name" value="Arginyl tRNA synthetase N-terminal domain"/>
    <property type="match status" value="1"/>
</dbReference>
<reference evidence="14" key="1">
    <citation type="journal article" date="2023" name="Mol. Phylogenet. Evol.">
        <title>Genome-scale phylogeny and comparative genomics of the fungal order Sordariales.</title>
        <authorList>
            <person name="Hensen N."/>
            <person name="Bonometti L."/>
            <person name="Westerberg I."/>
            <person name="Brannstrom I.O."/>
            <person name="Guillou S."/>
            <person name="Cros-Aarteil S."/>
            <person name="Calhoun S."/>
            <person name="Haridas S."/>
            <person name="Kuo A."/>
            <person name="Mondo S."/>
            <person name="Pangilinan J."/>
            <person name="Riley R."/>
            <person name="LaButti K."/>
            <person name="Andreopoulos B."/>
            <person name="Lipzen A."/>
            <person name="Chen C."/>
            <person name="Yan M."/>
            <person name="Daum C."/>
            <person name="Ng V."/>
            <person name="Clum A."/>
            <person name="Steindorff A."/>
            <person name="Ohm R.A."/>
            <person name="Martin F."/>
            <person name="Silar P."/>
            <person name="Natvig D.O."/>
            <person name="Lalanne C."/>
            <person name="Gautier V."/>
            <person name="Ament-Velasquez S.L."/>
            <person name="Kruys A."/>
            <person name="Hutchinson M.I."/>
            <person name="Powell A.J."/>
            <person name="Barry K."/>
            <person name="Miller A.N."/>
            <person name="Grigoriev I.V."/>
            <person name="Debuchy R."/>
            <person name="Gladieux P."/>
            <person name="Hiltunen Thoren M."/>
            <person name="Johannesson H."/>
        </authorList>
    </citation>
    <scope>NUCLEOTIDE SEQUENCE [LARGE SCALE GENOMIC DNA]</scope>
    <source>
        <strain evidence="14">CBS 340.73</strain>
    </source>
</reference>
<feature type="domain" description="Arginyl tRNA synthetase N-terminal" evidence="12">
    <location>
        <begin position="21"/>
        <end position="101"/>
    </location>
</feature>
<dbReference type="SMART" id="SM00836">
    <property type="entry name" value="DALR_1"/>
    <property type="match status" value="1"/>
</dbReference>
<dbReference type="InterPro" id="IPR001278">
    <property type="entry name" value="Arg-tRNA-ligase"/>
</dbReference>
<dbReference type="InterPro" id="IPR036695">
    <property type="entry name" value="Arg-tRNA-synth_N_sf"/>
</dbReference>
<dbReference type="SUPFAM" id="SSF52374">
    <property type="entry name" value="Nucleotidylyl transferase"/>
    <property type="match status" value="1"/>
</dbReference>
<evidence type="ECO:0000256" key="7">
    <source>
        <dbReference type="ARBA" id="ARBA00023146"/>
    </source>
</evidence>
<dbReference type="InterPro" id="IPR001412">
    <property type="entry name" value="aa-tRNA-synth_I_CS"/>
</dbReference>
<dbReference type="GO" id="GO:0032543">
    <property type="term" value="P:mitochondrial translation"/>
    <property type="evidence" value="ECO:0007669"/>
    <property type="project" value="TreeGrafter"/>
</dbReference>
<evidence type="ECO:0000256" key="4">
    <source>
        <dbReference type="ARBA" id="ARBA00022741"/>
    </source>
</evidence>
<evidence type="ECO:0000256" key="3">
    <source>
        <dbReference type="ARBA" id="ARBA00022598"/>
    </source>
</evidence>
<keyword evidence="4 10" id="KW-0547">Nucleotide-binding</keyword>
<keyword evidence="3 10" id="KW-0436">Ligase</keyword>
<dbReference type="GO" id="GO:0005739">
    <property type="term" value="C:mitochondrion"/>
    <property type="evidence" value="ECO:0007669"/>
    <property type="project" value="TreeGrafter"/>
</dbReference>
<sequence>MASTQSTAAFPSAFPDLNALDRYRVAIATELARIANVAPNLVYAGLDRASTLDFGDLVFAVPRLRVKGIKPQDLAQKLACELKLEGVQPAVVDDIYLRFFFSPSTFMSSLLPQILTQGARYGLNPNVGLRDPSDPSAGRKRMIVEFSSPNIAKKFHAGHLRSTIIGGFLANLFQGSGYDVVRMNYLGDWGRQYGLLACGWQKYGSEEEFARDPIDHLFQVYVKINGDFAPEEEAYKAAKARGEDTAHLENQGLLGEAKRYFARMEEGDQDALALWRRFRDISIQRYRETYARLNIHFDEYSGESQVGQETMGKAEEILKEKGVAETDKGAEIIDFGKHGAKKLGVAIVRNRNGTSNYLLRDVGAAMQRMERYGFDEMLYVVMAEQEQHLKCLFKVMELMGGEHAEKGKGMRHVSFGKVAGMSTRKGTVKFLDDIISDVGGFMHDVMRRNEKKYREVASPEDTAEMLGISAIMVQDMSGKRANNYEYSLERMTAFEGDTGPYLQYAHARLCSIFRKIPDITHQDLLGVDAGTLLGESPHAVRLARIMALYPDMVNHALKTLEPATILTYLFRLTHELSSSYDHLKVVNPEEGREMSIARAALYEAARQTLRNGMVLLGLTPVDRM</sequence>
<dbReference type="InterPro" id="IPR009080">
    <property type="entry name" value="tRNAsynth_Ia_anticodon-bd"/>
</dbReference>
<dbReference type="GO" id="GO:0005524">
    <property type="term" value="F:ATP binding"/>
    <property type="evidence" value="ECO:0007669"/>
    <property type="project" value="UniProtKB-KW"/>
</dbReference>
<dbReference type="Pfam" id="PF05746">
    <property type="entry name" value="DALR_1"/>
    <property type="match status" value="1"/>
</dbReference>
<keyword evidence="6 10" id="KW-0648">Protein biosynthesis</keyword>
<keyword evidence="14" id="KW-1185">Reference proteome</keyword>
<dbReference type="Gene3D" id="3.40.50.620">
    <property type="entry name" value="HUPs"/>
    <property type="match status" value="1"/>
</dbReference>
<dbReference type="SUPFAM" id="SSF55190">
    <property type="entry name" value="Arginyl-tRNA synthetase (ArgRS), N-terminal 'additional' domain"/>
    <property type="match status" value="1"/>
</dbReference>
<name>A0AAN6N065_9PEZI</name>
<dbReference type="FunFam" id="3.40.50.620:FF:000058">
    <property type="entry name" value="Mitochondrial arginyl-tRNA synthetase"/>
    <property type="match status" value="1"/>
</dbReference>
<dbReference type="SUPFAM" id="SSF47323">
    <property type="entry name" value="Anticodon-binding domain of a subclass of class I aminoacyl-tRNA synthetases"/>
    <property type="match status" value="1"/>
</dbReference>
<evidence type="ECO:0000259" key="12">
    <source>
        <dbReference type="SMART" id="SM01016"/>
    </source>
</evidence>
<evidence type="ECO:0000256" key="10">
    <source>
        <dbReference type="RuleBase" id="RU363038"/>
    </source>
</evidence>
<keyword evidence="7 10" id="KW-0030">Aminoacyl-tRNA synthetase</keyword>
<evidence type="ECO:0000256" key="1">
    <source>
        <dbReference type="ARBA" id="ARBA00005594"/>
    </source>
</evidence>
<dbReference type="NCBIfam" id="TIGR00456">
    <property type="entry name" value="argS"/>
    <property type="match status" value="1"/>
</dbReference>
<dbReference type="InterPro" id="IPR035684">
    <property type="entry name" value="ArgRS_core"/>
</dbReference>
<dbReference type="EC" id="6.1.1.19" evidence="2"/>
<dbReference type="Gene3D" id="1.10.730.10">
    <property type="entry name" value="Isoleucyl-tRNA Synthetase, Domain 1"/>
    <property type="match status" value="1"/>
</dbReference>
<evidence type="ECO:0000256" key="6">
    <source>
        <dbReference type="ARBA" id="ARBA00022917"/>
    </source>
</evidence>
<dbReference type="PANTHER" id="PTHR11956">
    <property type="entry name" value="ARGINYL-TRNA SYNTHETASE"/>
    <property type="match status" value="1"/>
</dbReference>
<gene>
    <name evidence="13" type="ORF">QBC46DRAFT_36254</name>
</gene>
<comment type="caution">
    <text evidence="13">The sequence shown here is derived from an EMBL/GenBank/DDBJ whole genome shotgun (WGS) entry which is preliminary data.</text>
</comment>
<dbReference type="InterPro" id="IPR005148">
    <property type="entry name" value="Arg-tRNA-synth_N"/>
</dbReference>
<protein>
    <recommendedName>
        <fullName evidence="2">arginine--tRNA ligase</fullName>
        <ecNumber evidence="2">6.1.1.19</ecNumber>
    </recommendedName>
    <alternativeName>
        <fullName evidence="8">Arginyl-tRNA synthetase</fullName>
    </alternativeName>
</protein>
<dbReference type="InterPro" id="IPR008909">
    <property type="entry name" value="DALR_anticod-bd"/>
</dbReference>
<dbReference type="CDD" id="cd07956">
    <property type="entry name" value="Anticodon_Ia_Arg"/>
    <property type="match status" value="1"/>
</dbReference>
<dbReference type="EMBL" id="MU853892">
    <property type="protein sequence ID" value="KAK3936176.1"/>
    <property type="molecule type" value="Genomic_DNA"/>
</dbReference>
<evidence type="ECO:0000313" key="14">
    <source>
        <dbReference type="Proteomes" id="UP001303473"/>
    </source>
</evidence>
<comment type="catalytic activity">
    <reaction evidence="9">
        <text>tRNA(Arg) + L-arginine + ATP = L-arginyl-tRNA(Arg) + AMP + diphosphate</text>
        <dbReference type="Rhea" id="RHEA:20301"/>
        <dbReference type="Rhea" id="RHEA-COMP:9658"/>
        <dbReference type="Rhea" id="RHEA-COMP:9673"/>
        <dbReference type="ChEBI" id="CHEBI:30616"/>
        <dbReference type="ChEBI" id="CHEBI:32682"/>
        <dbReference type="ChEBI" id="CHEBI:33019"/>
        <dbReference type="ChEBI" id="CHEBI:78442"/>
        <dbReference type="ChEBI" id="CHEBI:78513"/>
        <dbReference type="ChEBI" id="CHEBI:456215"/>
        <dbReference type="EC" id="6.1.1.19"/>
    </reaction>
</comment>
<dbReference type="GO" id="GO:0004814">
    <property type="term" value="F:arginine-tRNA ligase activity"/>
    <property type="evidence" value="ECO:0007669"/>
    <property type="project" value="UniProtKB-EC"/>
</dbReference>
<dbReference type="AlphaFoldDB" id="A0AAN6N065"/>